<dbReference type="AlphaFoldDB" id="N0BMP7"/>
<dbReference type="EMBL" id="CP005290">
    <property type="protein sequence ID" value="AGK61515.1"/>
    <property type="molecule type" value="Genomic_DNA"/>
</dbReference>
<protein>
    <recommendedName>
        <fullName evidence="3">DUF4411 family protein</fullName>
    </recommendedName>
</protein>
<reference evidence="1 2" key="1">
    <citation type="journal article" date="2013" name="Genome Announc.">
        <title>Complete Genome Sequence of the Thermophilic and Facultatively Chemolithoautotrophic Sulfate Reducer Archaeoglobus sulfaticallidus Strain PM70-1T.</title>
        <authorList>
            <person name="Stokke R."/>
            <person name="Hocking W.P."/>
            <person name="Steinsbu B.O."/>
            <person name="Steen I.H."/>
        </authorList>
    </citation>
    <scope>NUCLEOTIDE SEQUENCE [LARGE SCALE GENOMIC DNA]</scope>
    <source>
        <strain evidence="1">PM70-1</strain>
    </source>
</reference>
<dbReference type="OrthoDB" id="378799at2157"/>
<dbReference type="KEGG" id="ast:Asulf_01537"/>
<accession>N0BMP7</accession>
<gene>
    <name evidence="1" type="ORF">Asulf_01537</name>
</gene>
<dbReference type="InterPro" id="IPR016541">
    <property type="entry name" value="UCP008505"/>
</dbReference>
<organism evidence="1 2">
    <name type="scientific">Archaeoglobus sulfaticallidus PM70-1</name>
    <dbReference type="NCBI Taxonomy" id="387631"/>
    <lineage>
        <taxon>Archaea</taxon>
        <taxon>Methanobacteriati</taxon>
        <taxon>Methanobacteriota</taxon>
        <taxon>Archaeoglobi</taxon>
        <taxon>Archaeoglobales</taxon>
        <taxon>Archaeoglobaceae</taxon>
        <taxon>Archaeoglobus</taxon>
    </lineage>
</organism>
<proteinExistence type="predicted"/>
<evidence type="ECO:0000313" key="2">
    <source>
        <dbReference type="Proteomes" id="UP000013307"/>
    </source>
</evidence>
<dbReference type="HOGENOM" id="CLU_116293_1_0_2"/>
<evidence type="ECO:0008006" key="3">
    <source>
        <dbReference type="Google" id="ProtNLM"/>
    </source>
</evidence>
<dbReference type="Proteomes" id="UP000013307">
    <property type="component" value="Chromosome"/>
</dbReference>
<keyword evidence="2" id="KW-1185">Reference proteome</keyword>
<sequence length="167" mass="19896">MEVVYIIDSSSLIDLKDRNPLDIYLSVWNKLMELHLENRLYSHIEVYLELEGRDDELKEWAKEQKNEYPDFFKKYTPDQQKYVADILSKFESFVKINDGTTKDADPWLVALALEMRSQPTIFGPIKPIILTEEVLKGNRVKIPYVAKHYRIKCVKIFDMFRQEGWKF</sequence>
<evidence type="ECO:0000313" key="1">
    <source>
        <dbReference type="EMBL" id="AGK61515.1"/>
    </source>
</evidence>
<dbReference type="Pfam" id="PF14367">
    <property type="entry name" value="DUF4411"/>
    <property type="match status" value="1"/>
</dbReference>
<name>N0BMP7_9EURY</name>
<dbReference type="STRING" id="387631.Asulf_01537"/>